<proteinExistence type="predicted"/>
<organism evidence="2 3">
    <name type="scientific">Zootermopsis nevadensis</name>
    <name type="common">Dampwood termite</name>
    <dbReference type="NCBI Taxonomy" id="136037"/>
    <lineage>
        <taxon>Eukaryota</taxon>
        <taxon>Metazoa</taxon>
        <taxon>Ecdysozoa</taxon>
        <taxon>Arthropoda</taxon>
        <taxon>Hexapoda</taxon>
        <taxon>Insecta</taxon>
        <taxon>Pterygota</taxon>
        <taxon>Neoptera</taxon>
        <taxon>Polyneoptera</taxon>
        <taxon>Dictyoptera</taxon>
        <taxon>Blattodea</taxon>
        <taxon>Blattoidea</taxon>
        <taxon>Termitoidae</taxon>
        <taxon>Termopsidae</taxon>
        <taxon>Zootermopsis</taxon>
    </lineage>
</organism>
<accession>A0A067RNC5</accession>
<sequence>MHTTRRKALDRVRAEIKSDTDSLPQSDVSLSSGCCNCPSPALPPCEPHLTDRQLTKKATTFRKASDFTAAGSLEHLPSQGGLGIKLSSVVGTTLTKLRPKKPHI</sequence>
<evidence type="ECO:0000256" key="1">
    <source>
        <dbReference type="SAM" id="MobiDB-lite"/>
    </source>
</evidence>
<evidence type="ECO:0000313" key="2">
    <source>
        <dbReference type="EMBL" id="KDR22100.1"/>
    </source>
</evidence>
<gene>
    <name evidence="2" type="ORF">L798_02063</name>
</gene>
<dbReference type="Proteomes" id="UP000027135">
    <property type="component" value="Unassembled WGS sequence"/>
</dbReference>
<dbReference type="EMBL" id="KK852521">
    <property type="protein sequence ID" value="KDR22100.1"/>
    <property type="molecule type" value="Genomic_DNA"/>
</dbReference>
<keyword evidence="3" id="KW-1185">Reference proteome</keyword>
<dbReference type="STRING" id="136037.A0A067RNC5"/>
<reference evidence="2 3" key="1">
    <citation type="journal article" date="2014" name="Nat. Commun.">
        <title>Molecular traces of alternative social organization in a termite genome.</title>
        <authorList>
            <person name="Terrapon N."/>
            <person name="Li C."/>
            <person name="Robertson H.M."/>
            <person name="Ji L."/>
            <person name="Meng X."/>
            <person name="Booth W."/>
            <person name="Chen Z."/>
            <person name="Childers C.P."/>
            <person name="Glastad K.M."/>
            <person name="Gokhale K."/>
            <person name="Gowin J."/>
            <person name="Gronenberg W."/>
            <person name="Hermansen R.A."/>
            <person name="Hu H."/>
            <person name="Hunt B.G."/>
            <person name="Huylmans A.K."/>
            <person name="Khalil S.M."/>
            <person name="Mitchell R.D."/>
            <person name="Munoz-Torres M.C."/>
            <person name="Mustard J.A."/>
            <person name="Pan H."/>
            <person name="Reese J.T."/>
            <person name="Scharf M.E."/>
            <person name="Sun F."/>
            <person name="Vogel H."/>
            <person name="Xiao J."/>
            <person name="Yang W."/>
            <person name="Yang Z."/>
            <person name="Yang Z."/>
            <person name="Zhou J."/>
            <person name="Zhu J."/>
            <person name="Brent C.S."/>
            <person name="Elsik C.G."/>
            <person name="Goodisman M.A."/>
            <person name="Liberles D.A."/>
            <person name="Roe R.M."/>
            <person name="Vargo E.L."/>
            <person name="Vilcinskas A."/>
            <person name="Wang J."/>
            <person name="Bornberg-Bauer E."/>
            <person name="Korb J."/>
            <person name="Zhang G."/>
            <person name="Liebig J."/>
        </authorList>
    </citation>
    <scope>NUCLEOTIDE SEQUENCE [LARGE SCALE GENOMIC DNA]</scope>
    <source>
        <tissue evidence="2">Whole organism</tissue>
    </source>
</reference>
<dbReference type="AlphaFoldDB" id="A0A067RNC5"/>
<protein>
    <submittedName>
        <fullName evidence="2">Uncharacterized protein</fullName>
    </submittedName>
</protein>
<evidence type="ECO:0000313" key="3">
    <source>
        <dbReference type="Proteomes" id="UP000027135"/>
    </source>
</evidence>
<name>A0A067RNC5_ZOONE</name>
<feature type="region of interest" description="Disordered" evidence="1">
    <location>
        <begin position="1"/>
        <end position="27"/>
    </location>
</feature>
<dbReference type="InParanoid" id="A0A067RNC5"/>
<feature type="compositionally biased region" description="Basic and acidic residues" evidence="1">
    <location>
        <begin position="7"/>
        <end position="20"/>
    </location>
</feature>